<evidence type="ECO:0000259" key="2">
    <source>
        <dbReference type="Pfam" id="PF02872"/>
    </source>
</evidence>
<evidence type="ECO:0000256" key="1">
    <source>
        <dbReference type="RuleBase" id="RU362119"/>
    </source>
</evidence>
<dbReference type="Proteomes" id="UP001160334">
    <property type="component" value="Unassembled WGS sequence"/>
</dbReference>
<dbReference type="PANTHER" id="PTHR11575">
    <property type="entry name" value="5'-NUCLEOTIDASE-RELATED"/>
    <property type="match status" value="1"/>
</dbReference>
<dbReference type="InterPro" id="IPR006179">
    <property type="entry name" value="5_nucleotidase/apyrase"/>
</dbReference>
<dbReference type="SUPFAM" id="SSF55816">
    <property type="entry name" value="5'-nucleotidase (syn. UDP-sugar hydrolase), C-terminal domain"/>
    <property type="match status" value="1"/>
</dbReference>
<dbReference type="Pfam" id="PF02872">
    <property type="entry name" value="5_nucleotid_C"/>
    <property type="match status" value="1"/>
</dbReference>
<dbReference type="InterPro" id="IPR036907">
    <property type="entry name" value="5'-Nucleotdase_C_sf"/>
</dbReference>
<accession>A0ABT6ME22</accession>
<evidence type="ECO:0000313" key="4">
    <source>
        <dbReference type="Proteomes" id="UP001160334"/>
    </source>
</evidence>
<feature type="signal peptide" evidence="1">
    <location>
        <begin position="1"/>
        <end position="32"/>
    </location>
</feature>
<dbReference type="PRINTS" id="PR01607">
    <property type="entry name" value="APYRASEFAMLY"/>
</dbReference>
<dbReference type="InterPro" id="IPR029052">
    <property type="entry name" value="Metallo-depent_PP-like"/>
</dbReference>
<feature type="chain" id="PRO_5045007843" evidence="1">
    <location>
        <begin position="33"/>
        <end position="575"/>
    </location>
</feature>
<dbReference type="Gene3D" id="3.90.780.10">
    <property type="entry name" value="5'-Nucleotidase, C-terminal domain"/>
    <property type="match status" value="1"/>
</dbReference>
<dbReference type="EC" id="3.1.3.5" evidence="3"/>
<dbReference type="InterPro" id="IPR008334">
    <property type="entry name" value="5'-Nucleotdase_C"/>
</dbReference>
<feature type="domain" description="5'-Nucleotidase C-terminal" evidence="2">
    <location>
        <begin position="377"/>
        <end position="536"/>
    </location>
</feature>
<comment type="similarity">
    <text evidence="1">Belongs to the 5'-nucleotidase family.</text>
</comment>
<keyword evidence="4" id="KW-1185">Reference proteome</keyword>
<sequence>MCRPANDLSGRRWRRRAAALASALGASLTVGAHPAEARPADDLETVSVRLLTINDLHGSLQPPKGARAQISRPDGPATDAGGAAYLAAYVQQLRAQAPHSLLYSAGDSWGSSSIESALFHDEPTVDLLNMMGVDAASIGTHELDNGFGELRRMQTGGCHPVDGCQFQSVFDGAQFPLLAANMTFPDGTPAALPYAVDYVDGIPVGVIGVMPSDAPAKIAVDSVTGLEFGDELEAIDRTADTLDFLGVHAIVVLLHRGDTEASGGPNSCDLGDGPARTIATRATPKVDAIFTADTHTQFNCTVDDPAGNPRPVMQAASHGRIVSVVDMTLDRATGEVNRERTQAFNQIVTHDISPDPMVADLVARASRQSDEIARRPVGAVTDDITREPTPGGESPLGDLIADAQLEAARGRGAQVALTNPGGIREDLLYDVDGTITYGNAYQVQPFLNSLEVRTLTGAQLKDVLEQQFQPREDGSTAELILAPSASLTYRTDRRAPIGSRIADIHVDGRPVAPDDDYRVAVNKFLADGGDGFTVLREGTEPASAGNDLDALTSYLQARSPVTPPAADRISIAGSN</sequence>
<organism evidence="3 4">
    <name type="scientific">Prescottella agglutinans</name>
    <dbReference type="NCBI Taxonomy" id="1644129"/>
    <lineage>
        <taxon>Bacteria</taxon>
        <taxon>Bacillati</taxon>
        <taxon>Actinomycetota</taxon>
        <taxon>Actinomycetes</taxon>
        <taxon>Mycobacteriales</taxon>
        <taxon>Nocardiaceae</taxon>
        <taxon>Prescottella</taxon>
    </lineage>
</organism>
<reference evidence="3 4" key="1">
    <citation type="submission" date="2023-04" db="EMBL/GenBank/DDBJ databases">
        <title>Forest soil microbial communities from Buena Vista Peninsula, Colon Province, Panama.</title>
        <authorList>
            <person name="Bouskill N."/>
        </authorList>
    </citation>
    <scope>NUCLEOTIDE SEQUENCE [LARGE SCALE GENOMIC DNA]</scope>
    <source>
        <strain evidence="3 4">CFH S0262</strain>
    </source>
</reference>
<evidence type="ECO:0000313" key="3">
    <source>
        <dbReference type="EMBL" id="MDH6282571.1"/>
    </source>
</evidence>
<keyword evidence="1" id="KW-0732">Signal</keyword>
<gene>
    <name evidence="3" type="ORF">M2280_003802</name>
</gene>
<dbReference type="GO" id="GO:0008253">
    <property type="term" value="F:5'-nucleotidase activity"/>
    <property type="evidence" value="ECO:0007669"/>
    <property type="project" value="UniProtKB-EC"/>
</dbReference>
<proteinExistence type="inferred from homology"/>
<dbReference type="SUPFAM" id="SSF56300">
    <property type="entry name" value="Metallo-dependent phosphatases"/>
    <property type="match status" value="1"/>
</dbReference>
<dbReference type="EMBL" id="JARXVC010000010">
    <property type="protein sequence ID" value="MDH6282571.1"/>
    <property type="molecule type" value="Genomic_DNA"/>
</dbReference>
<keyword evidence="1" id="KW-0547">Nucleotide-binding</keyword>
<name>A0ABT6ME22_9NOCA</name>
<protein>
    <submittedName>
        <fullName evidence="3">5'-nucleotidase</fullName>
        <ecNumber evidence="3">3.1.3.5</ecNumber>
    </submittedName>
</protein>
<dbReference type="Gene3D" id="3.60.21.10">
    <property type="match status" value="1"/>
</dbReference>
<comment type="caution">
    <text evidence="3">The sequence shown here is derived from an EMBL/GenBank/DDBJ whole genome shotgun (WGS) entry which is preliminary data.</text>
</comment>
<dbReference type="PANTHER" id="PTHR11575:SF24">
    <property type="entry name" value="5'-NUCLEOTIDASE"/>
    <property type="match status" value="1"/>
</dbReference>
<keyword evidence="1 3" id="KW-0378">Hydrolase</keyword>